<organism evidence="2">
    <name type="scientific">Streptomyces haneummycinicus</name>
    <dbReference type="NCBI Taxonomy" id="3074435"/>
    <lineage>
        <taxon>Bacteria</taxon>
        <taxon>Bacillati</taxon>
        <taxon>Actinomycetota</taxon>
        <taxon>Actinomycetes</taxon>
        <taxon>Kitasatosporales</taxon>
        <taxon>Streptomycetaceae</taxon>
        <taxon>Streptomyces</taxon>
    </lineage>
</organism>
<proteinExistence type="predicted"/>
<sequence length="87" mass="9170">MALFAEGQENAGDKVLPEAVRRCFESDTGPRHWYQQPVHRLVDEAALEELNARRGVIVGGGGLFLPDTSPTATATGSGTSPTTCCPG</sequence>
<reference evidence="2" key="2">
    <citation type="submission" date="2024-07" db="EMBL/GenBank/DDBJ databases">
        <title>Streptomyces haneummycinica sp. nov., a new antibiotic-producing actinobacterium isolated from marine sediment.</title>
        <authorList>
            <person name="Uemura M."/>
            <person name="Hamada M."/>
            <person name="Hirano S."/>
            <person name="Kobayashi K."/>
            <person name="Ohshiro T."/>
            <person name="Kobayashi T."/>
            <person name="Terahara T."/>
        </authorList>
    </citation>
    <scope>NUCLEOTIDE SEQUENCE</scope>
    <source>
        <strain evidence="2">KM77-8</strain>
    </source>
</reference>
<feature type="compositionally biased region" description="Low complexity" evidence="1">
    <location>
        <begin position="68"/>
        <end position="87"/>
    </location>
</feature>
<dbReference type="EMBL" id="AP035768">
    <property type="protein sequence ID" value="BFO14774.1"/>
    <property type="molecule type" value="Genomic_DNA"/>
</dbReference>
<evidence type="ECO:0000313" key="2">
    <source>
        <dbReference type="EMBL" id="BFO14774.1"/>
    </source>
</evidence>
<feature type="region of interest" description="Disordered" evidence="1">
    <location>
        <begin position="66"/>
        <end position="87"/>
    </location>
</feature>
<reference evidence="2" key="1">
    <citation type="submission" date="2024-06" db="EMBL/GenBank/DDBJ databases">
        <authorList>
            <consortium name="consrtm"/>
            <person name="Uemura M."/>
            <person name="Terahara T."/>
        </authorList>
    </citation>
    <scope>NUCLEOTIDE SEQUENCE</scope>
    <source>
        <strain evidence="2">KM77-8</strain>
    </source>
</reference>
<accession>A0AAT9HBJ8</accession>
<name>A0AAT9HBJ8_9ACTN</name>
<dbReference type="AlphaFoldDB" id="A0AAT9HBJ8"/>
<gene>
    <name evidence="2" type="ORF">SHKM778_11620</name>
</gene>
<evidence type="ECO:0000256" key="1">
    <source>
        <dbReference type="SAM" id="MobiDB-lite"/>
    </source>
</evidence>
<protein>
    <submittedName>
        <fullName evidence="2">Uncharacterized protein</fullName>
    </submittedName>
</protein>